<dbReference type="GO" id="GO:0000145">
    <property type="term" value="C:exocyst"/>
    <property type="evidence" value="ECO:0007669"/>
    <property type="project" value="InterPro"/>
</dbReference>
<proteinExistence type="inferred from homology"/>
<dbReference type="InterPro" id="IPR042560">
    <property type="entry name" value="Exo84_C_2"/>
</dbReference>
<dbReference type="Pfam" id="PF08700">
    <property type="entry name" value="VPS51_Exo84_N"/>
    <property type="match status" value="1"/>
</dbReference>
<accession>A0A915IHA0</accession>
<dbReference type="Gene3D" id="1.20.58.1210">
    <property type="entry name" value="Exo84p, N-terminal helical domain"/>
    <property type="match status" value="1"/>
</dbReference>
<protein>
    <submittedName>
        <fullName evidence="7">Exocyst component Exo84 C-terminal domain-containing protein</fullName>
    </submittedName>
</protein>
<dbReference type="PANTHER" id="PTHR21426:SF12">
    <property type="entry name" value="EXOCYST COMPLEX COMPONENT 8"/>
    <property type="match status" value="1"/>
</dbReference>
<dbReference type="InterPro" id="IPR016159">
    <property type="entry name" value="Cullin_repeat-like_dom_sf"/>
</dbReference>
<dbReference type="CDD" id="cd01226">
    <property type="entry name" value="PH_RalBD_exo84"/>
    <property type="match status" value="1"/>
</dbReference>
<dbReference type="SUPFAM" id="SSF50729">
    <property type="entry name" value="PH domain-like"/>
    <property type="match status" value="1"/>
</dbReference>
<dbReference type="AlphaFoldDB" id="A0A915IHA0"/>
<dbReference type="Gene3D" id="1.20.58.1220">
    <property type="entry name" value="Exo84p, C-terminal helical domain"/>
    <property type="match status" value="1"/>
</dbReference>
<dbReference type="GO" id="GO:0006893">
    <property type="term" value="P:Golgi to plasma membrane transport"/>
    <property type="evidence" value="ECO:0007669"/>
    <property type="project" value="TreeGrafter"/>
</dbReference>
<reference evidence="7" key="1">
    <citation type="submission" date="2022-11" db="UniProtKB">
        <authorList>
            <consortium name="WormBaseParasite"/>
        </authorList>
    </citation>
    <scope>IDENTIFICATION</scope>
</reference>
<comment type="similarity">
    <text evidence="1">Belongs to the EXO84 family.</text>
</comment>
<evidence type="ECO:0000313" key="7">
    <source>
        <dbReference type="WBParaSite" id="nRc.2.0.1.t13551-RA"/>
    </source>
</evidence>
<evidence type="ECO:0000256" key="1">
    <source>
        <dbReference type="ARBA" id="ARBA00007210"/>
    </source>
</evidence>
<keyword evidence="4" id="KW-0653">Protein transport</keyword>
<feature type="domain" description="Exocyst component Exo84 C-terminal" evidence="5">
    <location>
        <begin position="296"/>
        <end position="501"/>
    </location>
</feature>
<dbReference type="OMA" id="CGADMAL"/>
<dbReference type="InterPro" id="IPR033961">
    <property type="entry name" value="Exo84"/>
</dbReference>
<evidence type="ECO:0000259" key="5">
    <source>
        <dbReference type="Pfam" id="PF16528"/>
    </source>
</evidence>
<dbReference type="GO" id="GO:0006887">
    <property type="term" value="P:exocytosis"/>
    <property type="evidence" value="ECO:0007669"/>
    <property type="project" value="UniProtKB-KW"/>
</dbReference>
<dbReference type="Gene3D" id="2.30.29.30">
    <property type="entry name" value="Pleckstrin-homology domain (PH domain)/Phosphotyrosine-binding domain (PTB)"/>
    <property type="match status" value="1"/>
</dbReference>
<name>A0A915IHA0_ROMCU</name>
<keyword evidence="6" id="KW-1185">Reference proteome</keyword>
<dbReference type="SUPFAM" id="SSF74788">
    <property type="entry name" value="Cullin repeat-like"/>
    <property type="match status" value="1"/>
</dbReference>
<dbReference type="InterPro" id="IPR042561">
    <property type="entry name" value="Exo84_C_1"/>
</dbReference>
<keyword evidence="2" id="KW-0813">Transport</keyword>
<evidence type="ECO:0000256" key="3">
    <source>
        <dbReference type="ARBA" id="ARBA00022483"/>
    </source>
</evidence>
<dbReference type="GO" id="GO:0015031">
    <property type="term" value="P:protein transport"/>
    <property type="evidence" value="ECO:0007669"/>
    <property type="project" value="UniProtKB-KW"/>
</dbReference>
<evidence type="ECO:0000256" key="4">
    <source>
        <dbReference type="ARBA" id="ARBA00022927"/>
    </source>
</evidence>
<dbReference type="Proteomes" id="UP000887565">
    <property type="component" value="Unplaced"/>
</dbReference>
<organism evidence="6 7">
    <name type="scientific">Romanomermis culicivorax</name>
    <name type="common">Nematode worm</name>
    <dbReference type="NCBI Taxonomy" id="13658"/>
    <lineage>
        <taxon>Eukaryota</taxon>
        <taxon>Metazoa</taxon>
        <taxon>Ecdysozoa</taxon>
        <taxon>Nematoda</taxon>
        <taxon>Enoplea</taxon>
        <taxon>Dorylaimia</taxon>
        <taxon>Mermithida</taxon>
        <taxon>Mermithoidea</taxon>
        <taxon>Mermithidae</taxon>
        <taxon>Romanomermis</taxon>
    </lineage>
</organism>
<evidence type="ECO:0000313" key="6">
    <source>
        <dbReference type="Proteomes" id="UP000887565"/>
    </source>
</evidence>
<dbReference type="Pfam" id="PF16528">
    <property type="entry name" value="Exo84_C"/>
    <property type="match status" value="1"/>
</dbReference>
<dbReference type="InterPro" id="IPR032403">
    <property type="entry name" value="Exo84_C"/>
</dbReference>
<sequence length="705" mass="80897">MEEELVRRDFNVAKFIYDRWKPSDDVRKLRELRVQIQALADESAHVVKKNVVQNYSQFIETAKEISHLESETYQLSHLLAEQKGLIDSMMELSLTGIKDRNDHSINPMAKSSPVNVAQQLLERVENCSHLPENPNREIFLESDLTELNFDSYAPICQVRAFLFNDGLMLTTNLPRSGSSSTLFRFKFDSFYQLENLAIINAKDDSNSLSSNNTFKLLVFPEHKLFQCGNSRVKKQWIDTVENAKKRMIREGSLMRQATIRLKKEKDVTNSGLQATSLVEKKSSMNEEDLQAEMEYLRELPDELDACIVQRDFNNAVDILQEGRESLQECPDASFVREISEKLDKKQQYLIDVLCKELKVGGSGGLSEKNLQGGPKAARKAMTLLTKLGKSSQACDLYLKNRTAYIKHSIRELKIVDNPINYAQELTKIVFRNLIDVGKEFNKFFEHNNALYTLWASGELKNYVNLIVRHVFDSTPAMLIIGKCVQNAYASMENLAAVGLDLSFELDTLFEYHLVTAIQENKKNFLEALNLRISEDRWRPSNLQSESNMTKFLDEMKEIRLKLDKYVCSNVSNAISSEEKCFLWLTNQTCHFARSVIPFCAALALLRIGRHLSVCDNAVLELWDFEMGHVVDSISKYNKDVVDRNCDFLLNHLMSICVTLYKTNSGLKDFDILRQLLDKFPQLTVYARIVENLDECMDDFETVGEV</sequence>
<evidence type="ECO:0000256" key="2">
    <source>
        <dbReference type="ARBA" id="ARBA00022448"/>
    </source>
</evidence>
<dbReference type="InterPro" id="IPR011993">
    <property type="entry name" value="PH-like_dom_sf"/>
</dbReference>
<keyword evidence="3" id="KW-0268">Exocytosis</keyword>
<dbReference type="PANTHER" id="PTHR21426">
    <property type="entry name" value="EXOCYST COMPLEX COMPONENT 8"/>
    <property type="match status" value="1"/>
</dbReference>
<dbReference type="WBParaSite" id="nRc.2.0.1.t13551-RA">
    <property type="protein sequence ID" value="nRc.2.0.1.t13551-RA"/>
    <property type="gene ID" value="nRc.2.0.1.g13551"/>
</dbReference>